<comment type="subcellular location">
    <subcellularLocation>
        <location evidence="1">Cell envelope</location>
    </subcellularLocation>
</comment>
<dbReference type="GO" id="GO:0017004">
    <property type="term" value="P:cytochrome complex assembly"/>
    <property type="evidence" value="ECO:0007669"/>
    <property type="project" value="UniProtKB-KW"/>
</dbReference>
<dbReference type="GO" id="GO:0016491">
    <property type="term" value="F:oxidoreductase activity"/>
    <property type="evidence" value="ECO:0007669"/>
    <property type="project" value="InterPro"/>
</dbReference>
<dbReference type="SUPFAM" id="SSF52833">
    <property type="entry name" value="Thioredoxin-like"/>
    <property type="match status" value="1"/>
</dbReference>
<keyword evidence="2" id="KW-0201">Cytochrome c-type biogenesis</keyword>
<accession>J5KDL5</accession>
<evidence type="ECO:0000256" key="2">
    <source>
        <dbReference type="ARBA" id="ARBA00022748"/>
    </source>
</evidence>
<evidence type="ECO:0000256" key="4">
    <source>
        <dbReference type="ARBA" id="ARBA00023284"/>
    </source>
</evidence>
<evidence type="ECO:0000256" key="1">
    <source>
        <dbReference type="ARBA" id="ARBA00004196"/>
    </source>
</evidence>
<dbReference type="GO" id="GO:0016209">
    <property type="term" value="F:antioxidant activity"/>
    <property type="evidence" value="ECO:0007669"/>
    <property type="project" value="InterPro"/>
</dbReference>
<organism evidence="7 8">
    <name type="scientific">SAR86 cluster bacterium SAR86B</name>
    <dbReference type="NCBI Taxonomy" id="1123867"/>
    <lineage>
        <taxon>Bacteria</taxon>
        <taxon>Pseudomonadati</taxon>
        <taxon>Pseudomonadota</taxon>
        <taxon>Gammaproteobacteria</taxon>
        <taxon>SAR86 cluster</taxon>
    </lineage>
</organism>
<protein>
    <submittedName>
        <fullName evidence="7">Alkyl hydroperoxide reductase/Thiol specific antioxidant/Mal allergen</fullName>
    </submittedName>
</protein>
<dbReference type="HOGENOM" id="CLU_042529_11_5_6"/>
<dbReference type="PROSITE" id="PS51257">
    <property type="entry name" value="PROKAR_LIPOPROTEIN"/>
    <property type="match status" value="1"/>
</dbReference>
<evidence type="ECO:0000259" key="6">
    <source>
        <dbReference type="PROSITE" id="PS51352"/>
    </source>
</evidence>
<dbReference type="EMBL" id="JH611185">
    <property type="protein sequence ID" value="EJP73033.1"/>
    <property type="molecule type" value="Genomic_DNA"/>
</dbReference>
<keyword evidence="5" id="KW-0732">Signal</keyword>
<dbReference type="Gene3D" id="3.40.30.10">
    <property type="entry name" value="Glutaredoxin"/>
    <property type="match status" value="1"/>
</dbReference>
<dbReference type="CDD" id="cd02966">
    <property type="entry name" value="TlpA_like_family"/>
    <property type="match status" value="1"/>
</dbReference>
<keyword evidence="4" id="KW-0676">Redox-active center</keyword>
<dbReference type="PANTHER" id="PTHR42852:SF6">
    <property type="entry name" value="THIOL:DISULFIDE INTERCHANGE PROTEIN DSBE"/>
    <property type="match status" value="1"/>
</dbReference>
<evidence type="ECO:0000313" key="8">
    <source>
        <dbReference type="Proteomes" id="UP000010116"/>
    </source>
</evidence>
<dbReference type="PANTHER" id="PTHR42852">
    <property type="entry name" value="THIOL:DISULFIDE INTERCHANGE PROTEIN DSBE"/>
    <property type="match status" value="1"/>
</dbReference>
<dbReference type="InterPro" id="IPR050553">
    <property type="entry name" value="Thioredoxin_ResA/DsbE_sf"/>
</dbReference>
<dbReference type="AlphaFoldDB" id="J5KDL5"/>
<dbReference type="Pfam" id="PF00578">
    <property type="entry name" value="AhpC-TSA"/>
    <property type="match status" value="1"/>
</dbReference>
<dbReference type="Proteomes" id="UP000010116">
    <property type="component" value="Unassembled WGS sequence"/>
</dbReference>
<gene>
    <name evidence="7" type="ORF">NT02SARS_0921</name>
</gene>
<dbReference type="InterPro" id="IPR013766">
    <property type="entry name" value="Thioredoxin_domain"/>
</dbReference>
<dbReference type="GO" id="GO:0030313">
    <property type="term" value="C:cell envelope"/>
    <property type="evidence" value="ECO:0007669"/>
    <property type="project" value="UniProtKB-SubCell"/>
</dbReference>
<feature type="domain" description="Thioredoxin" evidence="6">
    <location>
        <begin position="15"/>
        <end position="150"/>
    </location>
</feature>
<evidence type="ECO:0000256" key="3">
    <source>
        <dbReference type="ARBA" id="ARBA00023157"/>
    </source>
</evidence>
<dbReference type="PROSITE" id="PS51352">
    <property type="entry name" value="THIOREDOXIN_2"/>
    <property type="match status" value="1"/>
</dbReference>
<sequence length="151" mass="17191">MMIHYKSLFILLALLTIGCSNNDIKVFQGQNTNLDKLNGSWIVINYWADWCAPCIKEIPELVDFANKNKDIKVFAFNYDQLEIEDLKPIIKKFGVEVPSLITHPRDIWGIETPPILPATYFINEKGLIAASIFKPQTAESLQLVLNELRGI</sequence>
<reference evidence="7 8" key="1">
    <citation type="journal article" date="2012" name="ISME J.">
        <title>Genomic insights to SAR86, an abundant and uncultivated marine bacterial lineage.</title>
        <authorList>
            <person name="Dupont C.L."/>
            <person name="Rusch D.B."/>
            <person name="Yooseph S."/>
            <person name="Lombardo M.J."/>
            <person name="Richter R.A."/>
            <person name="Valas R."/>
            <person name="Novotny M."/>
            <person name="Yee-Greenbaum J."/>
            <person name="Selengut J.D."/>
            <person name="Haft D.H."/>
            <person name="Halpern A.L."/>
            <person name="Lasken R.S."/>
            <person name="Nealson K."/>
            <person name="Friedman R."/>
            <person name="Venter J.C."/>
        </authorList>
    </citation>
    <scope>NUCLEOTIDE SEQUENCE [LARGE SCALE GENOMIC DNA]</scope>
</reference>
<evidence type="ECO:0000313" key="7">
    <source>
        <dbReference type="EMBL" id="EJP73033.1"/>
    </source>
</evidence>
<feature type="chain" id="PRO_5003784854" evidence="5">
    <location>
        <begin position="23"/>
        <end position="151"/>
    </location>
</feature>
<dbReference type="InterPro" id="IPR000866">
    <property type="entry name" value="AhpC/TSA"/>
</dbReference>
<dbReference type="InterPro" id="IPR036249">
    <property type="entry name" value="Thioredoxin-like_sf"/>
</dbReference>
<keyword evidence="3" id="KW-1015">Disulfide bond</keyword>
<proteinExistence type="predicted"/>
<feature type="signal peptide" evidence="5">
    <location>
        <begin position="1"/>
        <end position="22"/>
    </location>
</feature>
<name>J5KDL5_9GAMM</name>
<evidence type="ECO:0000256" key="5">
    <source>
        <dbReference type="SAM" id="SignalP"/>
    </source>
</evidence>